<proteinExistence type="predicted"/>
<comment type="caution">
    <text evidence="2">The sequence shown here is derived from an EMBL/GenBank/DDBJ whole genome shotgun (WGS) entry which is preliminary data.</text>
</comment>
<keyword evidence="3" id="KW-1185">Reference proteome</keyword>
<evidence type="ECO:0000256" key="1">
    <source>
        <dbReference type="SAM" id="MobiDB-lite"/>
    </source>
</evidence>
<gene>
    <name evidence="2" type="ORF">E8E13_003226</name>
</gene>
<evidence type="ECO:0000313" key="3">
    <source>
        <dbReference type="Proteomes" id="UP000801428"/>
    </source>
</evidence>
<reference evidence="2" key="1">
    <citation type="submission" date="2019-04" db="EMBL/GenBank/DDBJ databases">
        <title>Sequencing of skin fungus with MAO and IRED activity.</title>
        <authorList>
            <person name="Marsaioli A.J."/>
            <person name="Bonatto J.M.C."/>
            <person name="Reis Junior O."/>
        </authorList>
    </citation>
    <scope>NUCLEOTIDE SEQUENCE</scope>
    <source>
        <strain evidence="2">30M1</strain>
    </source>
</reference>
<dbReference type="EMBL" id="SWKU01000036">
    <property type="protein sequence ID" value="KAF2994968.1"/>
    <property type="molecule type" value="Genomic_DNA"/>
</dbReference>
<sequence length="208" mass="23306">MNHQPKPQIVRNFSLPTYNPNSSRIMSKRYYANALKSDDHAALMRGDQNHNHKLWTPKDRQVYETSRRELLPQDMSVGSGGSARPIPLIIVTSGQDARTHAWQRDQLLQSRRQGIAPPSRSASSRDLDHELHCVLQQAASMAGSSQSVTINVDRDLCHLPEQKLAAGAEDDAQPVNDSSSQQLVRKHQIVRKPLPKSVLIRKRASKGQ</sequence>
<dbReference type="AlphaFoldDB" id="A0A9P4T4W3"/>
<protein>
    <submittedName>
        <fullName evidence="2">Uncharacterized protein</fullName>
    </submittedName>
</protein>
<evidence type="ECO:0000313" key="2">
    <source>
        <dbReference type="EMBL" id="KAF2994968.1"/>
    </source>
</evidence>
<dbReference type="OrthoDB" id="3769170at2759"/>
<feature type="region of interest" description="Disordered" evidence="1">
    <location>
        <begin position="167"/>
        <end position="188"/>
    </location>
</feature>
<name>A0A9P4T4W3_CURKU</name>
<organism evidence="2 3">
    <name type="scientific">Curvularia kusanoi</name>
    <name type="common">Cochliobolus kusanoi</name>
    <dbReference type="NCBI Taxonomy" id="90978"/>
    <lineage>
        <taxon>Eukaryota</taxon>
        <taxon>Fungi</taxon>
        <taxon>Dikarya</taxon>
        <taxon>Ascomycota</taxon>
        <taxon>Pezizomycotina</taxon>
        <taxon>Dothideomycetes</taxon>
        <taxon>Pleosporomycetidae</taxon>
        <taxon>Pleosporales</taxon>
        <taxon>Pleosporineae</taxon>
        <taxon>Pleosporaceae</taxon>
        <taxon>Curvularia</taxon>
    </lineage>
</organism>
<dbReference type="Proteomes" id="UP000801428">
    <property type="component" value="Unassembled WGS sequence"/>
</dbReference>
<accession>A0A9P4T4W3</accession>